<protein>
    <submittedName>
        <fullName evidence="1">Uncharacterized protein</fullName>
    </submittedName>
</protein>
<proteinExistence type="predicted"/>
<organism evidence="1 2">
    <name type="scientific">Batillaria attramentaria</name>
    <dbReference type="NCBI Taxonomy" id="370345"/>
    <lineage>
        <taxon>Eukaryota</taxon>
        <taxon>Metazoa</taxon>
        <taxon>Spiralia</taxon>
        <taxon>Lophotrochozoa</taxon>
        <taxon>Mollusca</taxon>
        <taxon>Gastropoda</taxon>
        <taxon>Caenogastropoda</taxon>
        <taxon>Sorbeoconcha</taxon>
        <taxon>Cerithioidea</taxon>
        <taxon>Batillariidae</taxon>
        <taxon>Batillaria</taxon>
    </lineage>
</organism>
<sequence length="91" mass="10809">MALTSFDVRLMQEFLNRERLTASFTTAPTAAWCKLNNTKGGRKKKHPETFQLLSHQPDQMYISMRRQRTRLSYRVISTNHLTRLQKRRLTV</sequence>
<accession>A0ABD0KWV4</accession>
<name>A0ABD0KWV4_9CAEN</name>
<evidence type="ECO:0000313" key="2">
    <source>
        <dbReference type="Proteomes" id="UP001519460"/>
    </source>
</evidence>
<gene>
    <name evidence="1" type="ORF">BaRGS_00017357</name>
</gene>
<reference evidence="1 2" key="1">
    <citation type="journal article" date="2023" name="Sci. Data">
        <title>Genome assembly of the Korean intertidal mud-creeper Batillaria attramentaria.</title>
        <authorList>
            <person name="Patra A.K."/>
            <person name="Ho P.T."/>
            <person name="Jun S."/>
            <person name="Lee S.J."/>
            <person name="Kim Y."/>
            <person name="Won Y.J."/>
        </authorList>
    </citation>
    <scope>NUCLEOTIDE SEQUENCE [LARGE SCALE GENOMIC DNA]</scope>
    <source>
        <strain evidence="1">Wonlab-2016</strain>
    </source>
</reference>
<evidence type="ECO:0000313" key="1">
    <source>
        <dbReference type="EMBL" id="KAK7491379.1"/>
    </source>
</evidence>
<dbReference type="AlphaFoldDB" id="A0ABD0KWV4"/>
<dbReference type="Proteomes" id="UP001519460">
    <property type="component" value="Unassembled WGS sequence"/>
</dbReference>
<keyword evidence="2" id="KW-1185">Reference proteome</keyword>
<dbReference type="EMBL" id="JACVVK020000115">
    <property type="protein sequence ID" value="KAK7491379.1"/>
    <property type="molecule type" value="Genomic_DNA"/>
</dbReference>
<comment type="caution">
    <text evidence="1">The sequence shown here is derived from an EMBL/GenBank/DDBJ whole genome shotgun (WGS) entry which is preliminary data.</text>
</comment>